<dbReference type="AlphaFoldDB" id="A0A0B8N7K4"/>
<protein>
    <submittedName>
        <fullName evidence="2">Uncharacterized protein</fullName>
    </submittedName>
</protein>
<dbReference type="Proteomes" id="UP000053095">
    <property type="component" value="Unassembled WGS sequence"/>
</dbReference>
<organism evidence="2 3">
    <name type="scientific">Talaromyces pinophilus</name>
    <name type="common">Penicillium pinophilum</name>
    <dbReference type="NCBI Taxonomy" id="128442"/>
    <lineage>
        <taxon>Eukaryota</taxon>
        <taxon>Fungi</taxon>
        <taxon>Dikarya</taxon>
        <taxon>Ascomycota</taxon>
        <taxon>Pezizomycotina</taxon>
        <taxon>Eurotiomycetes</taxon>
        <taxon>Eurotiomycetidae</taxon>
        <taxon>Eurotiales</taxon>
        <taxon>Trichocomaceae</taxon>
        <taxon>Talaromyces</taxon>
        <taxon>Talaromyces sect. Talaromyces</taxon>
    </lineage>
</organism>
<gene>
    <name evidence="2" type="ORF">TCE0_056r18478</name>
</gene>
<evidence type="ECO:0000256" key="1">
    <source>
        <dbReference type="SAM" id="MobiDB-lite"/>
    </source>
</evidence>
<accession>A0A0B8N7K4</accession>
<keyword evidence="3" id="KW-1185">Reference proteome</keyword>
<reference evidence="3" key="1">
    <citation type="journal article" date="2015" name="Genome Announc.">
        <title>Draft genome sequence of Talaromyces cellulolyticus strain Y-94, a source of lignocellulosic biomass-degrading enzymes.</title>
        <authorList>
            <person name="Fujii T."/>
            <person name="Koike H."/>
            <person name="Sawayama S."/>
            <person name="Yano S."/>
            <person name="Inoue H."/>
        </authorList>
    </citation>
    <scope>NUCLEOTIDE SEQUENCE [LARGE SCALE GENOMIC DNA]</scope>
    <source>
        <strain evidence="3">Y-94</strain>
    </source>
</reference>
<feature type="compositionally biased region" description="Polar residues" evidence="1">
    <location>
        <begin position="45"/>
        <end position="63"/>
    </location>
</feature>
<dbReference type="EMBL" id="DF933852">
    <property type="protein sequence ID" value="GAM43563.1"/>
    <property type="molecule type" value="Genomic_DNA"/>
</dbReference>
<evidence type="ECO:0000313" key="3">
    <source>
        <dbReference type="Proteomes" id="UP000053095"/>
    </source>
</evidence>
<proteinExistence type="predicted"/>
<feature type="region of interest" description="Disordered" evidence="1">
    <location>
        <begin position="1"/>
        <end position="78"/>
    </location>
</feature>
<sequence>MQAIGGASRAESLGTTGRGLDGGPAIWTATRSEPGAHRRSAGATGDSTPANTVSNAPCSNQGRAISPRGGPSGPLTIKGQAEDVLRDCLSQYRLRLDCRRSCIPALVVAGRSGIYMPPVNMRKITLLKSLTPAAFVPGSGFTRTQWSNPQTGNRLMPCRSTRRKHEAACPRRTRCRSVDRISSSATLVEDPNHDDLHEGVTCPVLPSPRSLTEASSPPGPRCRAEEMVPPRQEVIDGFLLFGHLHEAPQERVCPDVEEWRILDARGTLLYSQDRCHNRSVQTRYLNGEAREWVDSSSQRFCGRPGFVEEALRWMMEGTIVVLDLPNHLVRDMVVPTFSQERFLMLIWISPCPSWLTTIAPEWVESMNMNRAFFTHTASILATAAFLAKSTGMADFGVEESAMYAADALLRDGVPIDAWQPLRLLQPAVPLNAGAHTLLTSVIIQILQRQVRLTWSEPSLIGAIDRTRTAD</sequence>
<evidence type="ECO:0000313" key="2">
    <source>
        <dbReference type="EMBL" id="GAM43563.1"/>
    </source>
</evidence>
<name>A0A0B8N7K4_TALPI</name>